<gene>
    <name evidence="3" type="ORF">AB3X84_27930</name>
</gene>
<protein>
    <submittedName>
        <fullName evidence="3">Gfo/Idh/MocA family oxidoreductase</fullName>
    </submittedName>
</protein>
<dbReference type="RefSeq" id="WP_368608561.1">
    <property type="nucleotide sequence ID" value="NZ_JBFPKB010000026.1"/>
</dbReference>
<dbReference type="Pfam" id="PF01408">
    <property type="entry name" value="GFO_IDH_MocA"/>
    <property type="match status" value="1"/>
</dbReference>
<evidence type="ECO:0000313" key="3">
    <source>
        <dbReference type="EMBL" id="MEX3753819.1"/>
    </source>
</evidence>
<accession>A0ABV3WM05</accession>
<dbReference type="InterPro" id="IPR000683">
    <property type="entry name" value="Gfo/Idh/MocA-like_OxRdtase_N"/>
</dbReference>
<reference evidence="3 4" key="1">
    <citation type="submission" date="2024-07" db="EMBL/GenBank/DDBJ databases">
        <title>A survey of Mimosa microsymbionts across Brazilian biomes reveals a high diversity of Paraburkholderia nodulating endemic species, but also that Cupriavidus is common as a symbiont of widespread species.</title>
        <authorList>
            <person name="Rouws L."/>
            <person name="Barauna A."/>
            <person name="Beukes C."/>
            <person name="Rouws J.R.C."/>
            <person name="De Faria S.M."/>
            <person name="Gross E."/>
            <person name="Bueno Dos Reis Junior F."/>
            <person name="Simon M.F."/>
            <person name="Maluk M."/>
            <person name="Odee D.W."/>
            <person name="Kenicer G."/>
            <person name="Young J.P.W."/>
            <person name="Reis V.M."/>
            <person name="Zilli J."/>
            <person name="James E.K."/>
        </authorList>
    </citation>
    <scope>NUCLEOTIDE SEQUENCE [LARGE SCALE GENOMIC DNA]</scope>
    <source>
        <strain evidence="3 4">BR14375</strain>
    </source>
</reference>
<dbReference type="PANTHER" id="PTHR43818">
    <property type="entry name" value="BCDNA.GH03377"/>
    <property type="match status" value="1"/>
</dbReference>
<keyword evidence="1" id="KW-0560">Oxidoreductase</keyword>
<evidence type="ECO:0000256" key="1">
    <source>
        <dbReference type="ARBA" id="ARBA00023002"/>
    </source>
</evidence>
<name>A0ABV3WM05_9BURK</name>
<feature type="domain" description="Gfo/Idh/MocA-like oxidoreductase N-terminal" evidence="2">
    <location>
        <begin position="4"/>
        <end position="52"/>
    </location>
</feature>
<keyword evidence="4" id="KW-1185">Reference proteome</keyword>
<sequence>MSRAYASADELLADADIDIVLNLTTPQAHGAVTLAALRAGKNVYSEKPLGVSRSTLSTCSAARFDPLLSIVTVSGSPFCAIAFSK</sequence>
<dbReference type="Proteomes" id="UP001558535">
    <property type="component" value="Unassembled WGS sequence"/>
</dbReference>
<dbReference type="SUPFAM" id="SSF51735">
    <property type="entry name" value="NAD(P)-binding Rossmann-fold domains"/>
    <property type="match status" value="1"/>
</dbReference>
<dbReference type="Gene3D" id="3.40.50.720">
    <property type="entry name" value="NAD(P)-binding Rossmann-like Domain"/>
    <property type="match status" value="1"/>
</dbReference>
<dbReference type="InterPro" id="IPR036291">
    <property type="entry name" value="NAD(P)-bd_dom_sf"/>
</dbReference>
<dbReference type="InterPro" id="IPR050463">
    <property type="entry name" value="Gfo/Idh/MocA_oxidrdct_glycsds"/>
</dbReference>
<evidence type="ECO:0000313" key="4">
    <source>
        <dbReference type="Proteomes" id="UP001558535"/>
    </source>
</evidence>
<dbReference type="PANTHER" id="PTHR43818:SF11">
    <property type="entry name" value="BCDNA.GH03377"/>
    <property type="match status" value="1"/>
</dbReference>
<organism evidence="3 4">
    <name type="scientific">Paraburkholderia phenoliruptrix</name>
    <dbReference type="NCBI Taxonomy" id="252970"/>
    <lineage>
        <taxon>Bacteria</taxon>
        <taxon>Pseudomonadati</taxon>
        <taxon>Pseudomonadota</taxon>
        <taxon>Betaproteobacteria</taxon>
        <taxon>Burkholderiales</taxon>
        <taxon>Burkholderiaceae</taxon>
        <taxon>Paraburkholderia</taxon>
    </lineage>
</organism>
<comment type="caution">
    <text evidence="3">The sequence shown here is derived from an EMBL/GenBank/DDBJ whole genome shotgun (WGS) entry which is preliminary data.</text>
</comment>
<evidence type="ECO:0000259" key="2">
    <source>
        <dbReference type="Pfam" id="PF01408"/>
    </source>
</evidence>
<proteinExistence type="predicted"/>
<dbReference type="EMBL" id="JBFPKE010000018">
    <property type="protein sequence ID" value="MEX3753819.1"/>
    <property type="molecule type" value="Genomic_DNA"/>
</dbReference>